<evidence type="ECO:0000313" key="2">
    <source>
        <dbReference type="Proteomes" id="UP001430065"/>
    </source>
</evidence>
<dbReference type="InterPro" id="IPR036412">
    <property type="entry name" value="HAD-like_sf"/>
</dbReference>
<comment type="caution">
    <text evidence="1">The sequence shown here is derived from an EMBL/GenBank/DDBJ whole genome shotgun (WGS) entry which is preliminary data.</text>
</comment>
<dbReference type="InterPro" id="IPR023198">
    <property type="entry name" value="PGP-like_dom2"/>
</dbReference>
<dbReference type="Gene3D" id="3.40.50.1000">
    <property type="entry name" value="HAD superfamily/HAD-like"/>
    <property type="match status" value="1"/>
</dbReference>
<dbReference type="SFLD" id="SFLDS00003">
    <property type="entry name" value="Haloacid_Dehalogenase"/>
    <property type="match status" value="1"/>
</dbReference>
<proteinExistence type="predicted"/>
<dbReference type="InterPro" id="IPR023214">
    <property type="entry name" value="HAD_sf"/>
</dbReference>
<gene>
    <name evidence="1" type="ORF">ISP20_13805</name>
</gene>
<protein>
    <submittedName>
        <fullName evidence="1">HAD hydrolase-like protein</fullName>
    </submittedName>
</protein>
<organism evidence="1 2">
    <name type="scientific">Dyella kyungheensis</name>
    <dbReference type="NCBI Taxonomy" id="1242174"/>
    <lineage>
        <taxon>Bacteria</taxon>
        <taxon>Pseudomonadati</taxon>
        <taxon>Pseudomonadota</taxon>
        <taxon>Gammaproteobacteria</taxon>
        <taxon>Lysobacterales</taxon>
        <taxon>Rhodanobacteraceae</taxon>
        <taxon>Dyella</taxon>
    </lineage>
</organism>
<dbReference type="Gene3D" id="1.10.150.240">
    <property type="entry name" value="Putative phosphatase, domain 2"/>
    <property type="match status" value="1"/>
</dbReference>
<reference evidence="1 2" key="1">
    <citation type="submission" date="2020-10" db="EMBL/GenBank/DDBJ databases">
        <title>Phylogeny of dyella-like bacteria.</title>
        <authorList>
            <person name="Fu J."/>
        </authorList>
    </citation>
    <scope>NUCLEOTIDE SEQUENCE [LARGE SCALE GENOMIC DNA]</scope>
    <source>
        <strain evidence="1 2">THG-B117</strain>
    </source>
</reference>
<dbReference type="SUPFAM" id="SSF56784">
    <property type="entry name" value="HAD-like"/>
    <property type="match status" value="1"/>
</dbReference>
<dbReference type="InterPro" id="IPR050155">
    <property type="entry name" value="HAD-like_hydrolase_sf"/>
</dbReference>
<dbReference type="RefSeq" id="WP_204636689.1">
    <property type="nucleotide sequence ID" value="NZ_JADIKC010000006.1"/>
</dbReference>
<dbReference type="EMBL" id="JADIKC010000006">
    <property type="protein sequence ID" value="MBM7122236.1"/>
    <property type="molecule type" value="Genomic_DNA"/>
</dbReference>
<keyword evidence="2" id="KW-1185">Reference proteome</keyword>
<sequence length="232" mass="25015">MTFELAVFDMAGTTVYDPDLVAQALQDALTQAGCHASLADLRALMGYTKPAAIRSMLVAHDLSADDSQVALVHADFVQRMLDCYRTHDAVRPMAGAGEVFAWLRQRGVRIGLNTAFSQDIAECLIERFGWRQRGLIDAAISADRVAQGRPAPDMIRALMAACGVGDATRVIKIGDTEVDIREGRAAGCGLVVAVTTGAYHRDELLVHHPDAVLDRLDELPALLARIGRPNPA</sequence>
<dbReference type="Pfam" id="PF00702">
    <property type="entry name" value="Hydrolase"/>
    <property type="match status" value="1"/>
</dbReference>
<evidence type="ECO:0000313" key="1">
    <source>
        <dbReference type="EMBL" id="MBM7122236.1"/>
    </source>
</evidence>
<name>A0ABS2JTN1_9GAMM</name>
<accession>A0ABS2JTN1</accession>
<dbReference type="PANTHER" id="PTHR43434:SF19">
    <property type="entry name" value="PHOSPHONOACETALDEHYDE HYDROLASE"/>
    <property type="match status" value="1"/>
</dbReference>
<dbReference type="PANTHER" id="PTHR43434">
    <property type="entry name" value="PHOSPHOGLYCOLATE PHOSPHATASE"/>
    <property type="match status" value="1"/>
</dbReference>
<dbReference type="Proteomes" id="UP001430065">
    <property type="component" value="Unassembled WGS sequence"/>
</dbReference>
<dbReference type="SFLD" id="SFLDG01129">
    <property type="entry name" value="C1.5:_HAD__Beta-PGM__Phosphata"/>
    <property type="match status" value="1"/>
</dbReference>